<name>A0A6C2YRQ5_9BACT</name>
<dbReference type="PANTHER" id="PTHR32063">
    <property type="match status" value="1"/>
</dbReference>
<feature type="region of interest" description="Disordered" evidence="1">
    <location>
        <begin position="1047"/>
        <end position="1073"/>
    </location>
</feature>
<dbReference type="Pfam" id="PF00873">
    <property type="entry name" value="ACR_tran"/>
    <property type="match status" value="1"/>
</dbReference>
<dbReference type="SUPFAM" id="SSF82693">
    <property type="entry name" value="Multidrug efflux transporter AcrB pore domain, PN1, PN2, PC1 and PC2 subdomains"/>
    <property type="match status" value="2"/>
</dbReference>
<proteinExistence type="predicted"/>
<dbReference type="PANTHER" id="PTHR32063:SF8">
    <property type="entry name" value="CATION EFFLUX PROTEIN"/>
    <property type="match status" value="1"/>
</dbReference>
<reference evidence="3" key="1">
    <citation type="submission" date="2019-04" db="EMBL/GenBank/DDBJ databases">
        <authorList>
            <consortium name="Science for Life Laboratories"/>
        </authorList>
    </citation>
    <scope>NUCLEOTIDE SEQUENCE</scope>
    <source>
        <strain evidence="3">MBLW1</strain>
    </source>
</reference>
<evidence type="ECO:0000256" key="1">
    <source>
        <dbReference type="SAM" id="MobiDB-lite"/>
    </source>
</evidence>
<feature type="transmembrane region" description="Helical" evidence="2">
    <location>
        <begin position="334"/>
        <end position="353"/>
    </location>
</feature>
<feature type="transmembrane region" description="Helical" evidence="2">
    <location>
        <begin position="882"/>
        <end position="900"/>
    </location>
</feature>
<dbReference type="EMBL" id="LR593887">
    <property type="protein sequence ID" value="VTS04973.1"/>
    <property type="molecule type" value="Genomic_DNA"/>
</dbReference>
<dbReference type="SUPFAM" id="SSF82714">
    <property type="entry name" value="Multidrug efflux transporter AcrB TolC docking domain, DN and DC subdomains"/>
    <property type="match status" value="2"/>
</dbReference>
<keyword evidence="2" id="KW-0812">Transmembrane</keyword>
<evidence type="ECO:0008006" key="5">
    <source>
        <dbReference type="Google" id="ProtNLM"/>
    </source>
</evidence>
<feature type="transmembrane region" description="Helical" evidence="2">
    <location>
        <begin position="431"/>
        <end position="451"/>
    </location>
</feature>
<feature type="transmembrane region" description="Helical" evidence="2">
    <location>
        <begin position="12"/>
        <end position="34"/>
    </location>
</feature>
<dbReference type="InterPro" id="IPR027463">
    <property type="entry name" value="AcrB_DN_DC_subdom"/>
</dbReference>
<evidence type="ECO:0000313" key="4">
    <source>
        <dbReference type="Proteomes" id="UP000464378"/>
    </source>
</evidence>
<feature type="transmembrane region" description="Helical" evidence="2">
    <location>
        <begin position="941"/>
        <end position="961"/>
    </location>
</feature>
<feature type="transmembrane region" description="Helical" evidence="2">
    <location>
        <begin position="386"/>
        <end position="410"/>
    </location>
</feature>
<dbReference type="AlphaFoldDB" id="A0A6C2YRQ5"/>
<feature type="transmembrane region" description="Helical" evidence="2">
    <location>
        <begin position="463"/>
        <end position="490"/>
    </location>
</feature>
<feature type="transmembrane region" description="Helical" evidence="2">
    <location>
        <begin position="1017"/>
        <end position="1041"/>
    </location>
</feature>
<dbReference type="Gene3D" id="3.30.70.1440">
    <property type="entry name" value="Multidrug efflux transporter AcrB pore domain"/>
    <property type="match status" value="1"/>
</dbReference>
<keyword evidence="2" id="KW-0472">Membrane</keyword>
<keyword evidence="4" id="KW-1185">Reference proteome</keyword>
<evidence type="ECO:0000313" key="3">
    <source>
        <dbReference type="EMBL" id="VIP03803.1"/>
    </source>
</evidence>
<evidence type="ECO:0000256" key="2">
    <source>
        <dbReference type="SAM" id="Phobius"/>
    </source>
</evidence>
<protein>
    <recommendedName>
        <fullName evidence="5">SSD domain-containing protein</fullName>
    </recommendedName>
</protein>
<dbReference type="Gene3D" id="1.20.1640.10">
    <property type="entry name" value="Multidrug efflux transporter AcrB transmembrane domain"/>
    <property type="match status" value="2"/>
</dbReference>
<dbReference type="RefSeq" id="WP_162658957.1">
    <property type="nucleotide sequence ID" value="NZ_LR593887.1"/>
</dbReference>
<dbReference type="KEGG" id="tim:GMBLW1_01570"/>
<dbReference type="GO" id="GO:0042910">
    <property type="term" value="F:xenobiotic transmembrane transporter activity"/>
    <property type="evidence" value="ECO:0007669"/>
    <property type="project" value="TreeGrafter"/>
</dbReference>
<feature type="transmembrane region" description="Helical" evidence="2">
    <location>
        <begin position="360"/>
        <end position="380"/>
    </location>
</feature>
<dbReference type="Gene3D" id="3.30.2090.10">
    <property type="entry name" value="Multidrug efflux transporter AcrB TolC docking domain, DN and DC subdomains"/>
    <property type="match status" value="2"/>
</dbReference>
<dbReference type="InParanoid" id="A0A6C2YRQ5"/>
<dbReference type="Gene3D" id="3.30.70.1320">
    <property type="entry name" value="Multidrug efflux transporter AcrB pore domain like"/>
    <property type="match status" value="1"/>
</dbReference>
<dbReference type="GO" id="GO:0005886">
    <property type="term" value="C:plasma membrane"/>
    <property type="evidence" value="ECO:0007669"/>
    <property type="project" value="TreeGrafter"/>
</dbReference>
<feature type="compositionally biased region" description="Low complexity" evidence="1">
    <location>
        <begin position="1051"/>
        <end position="1063"/>
    </location>
</feature>
<dbReference type="Proteomes" id="UP000464378">
    <property type="component" value="Chromosome"/>
</dbReference>
<organism evidence="3">
    <name type="scientific">Tuwongella immobilis</name>
    <dbReference type="NCBI Taxonomy" id="692036"/>
    <lineage>
        <taxon>Bacteria</taxon>
        <taxon>Pseudomonadati</taxon>
        <taxon>Planctomycetota</taxon>
        <taxon>Planctomycetia</taxon>
        <taxon>Gemmatales</taxon>
        <taxon>Gemmataceae</taxon>
        <taxon>Tuwongella</taxon>
    </lineage>
</organism>
<dbReference type="EMBL" id="LR586016">
    <property type="protein sequence ID" value="VIP03803.1"/>
    <property type="molecule type" value="Genomic_DNA"/>
</dbReference>
<gene>
    <name evidence="3" type="ORF">GMBLW1_01570</name>
</gene>
<feature type="transmembrane region" description="Helical" evidence="2">
    <location>
        <begin position="907"/>
        <end position="929"/>
    </location>
</feature>
<dbReference type="PRINTS" id="PR00702">
    <property type="entry name" value="ACRIFLAVINRP"/>
</dbReference>
<sequence>MGMVRLALGNIYGVLVFAMMLMVLGAVALVSIPIDILPAFKVPAVQVLTFFNGMPARSMERTITDRIERWVNQSPGVSVVESRSVTGVSVVKLYFNESVDPNSALTLTNSLASAARAYLPTNTLPPVVLPFDPTGTLPLGILTVSNPSMVEQEIKDLARVEVRNRLGGISGVVAPIVVGGKDRRVMIYLDPDKLQARNLSMVDVVKSLDAGNMMLSAGSAYFGDSQVALDTNVMVRDVEELNDLPITFDPDRRVLLRDVGQAIDDAVIQRSRVRVNGRQQVFIPIYRQAGASSLAVADGVRESISEIESELPEGSKLEFAIDQSAYVRNSIDSLVHEGIIGAILVSVMILVFLGDWRMTVIASLSLPLAILVSIVGLNVTGNSINVMTLGGLFLAIGPLVDNAIVVLENIHRHLGMGKTPYHAALDACSELTMPVIVATLALIVVLCPVALTPGVGGFLFKPLTLAVAFAMIASFVLSWSLVPGLSAVLLKGHSHGHGEHAGEHRPSWFARVYARIDGGLTGLAHAYARFLGVCLRHRRKILLAVAGIFFASLTLLRDIGQEFFPAVDAGQITLQVRAPSHLRLDATEERVIDVEKAIAEVIPPHELVTIVSELGLNNDWSAAYSPNSGQQDAIIRLQLSDERSKSAQEYAIVLRNHLASLPELSDLEFSFDTGGMVSAALNFGASSPIDIQVIGGTPEAKFQLARNVREAVATITGAADVRVLQRNDAPYLMLNIDRQKAASVGLTARDVAQQVVTAMNSSIALTRNFWIDPKSGNQYFVAVQYPDNPSFRVDDLRNVVATGTNQASPIQLSTLVTITETTQAVEFNHQSLKRLVNVQVNTENRDIGSLAREIQRTLDTIDVPTGMRLELSGEYARMQESVQSLGVGLVLASVMVYLMMVPLMRSFVLPMIIMATIPLGLIGVLVMLWTTGTTLNVQSEMGVIFLVGIVVSQGVLLMDFANQLRKQGMRAYDAITQAATIRFKPILMTFLATFLDLLPMAIGLGRGSEALTPLARTVVGGLVTATALTLIVVPILFTLLLRDHPQPEPPASDAAPNPASDLADGPHSESTPE</sequence>
<accession>A0A6C2YRQ5</accession>
<dbReference type="InterPro" id="IPR001036">
    <property type="entry name" value="Acrflvin-R"/>
</dbReference>
<keyword evidence="2" id="KW-1133">Transmembrane helix</keyword>
<dbReference type="Gene3D" id="3.30.70.1430">
    <property type="entry name" value="Multidrug efflux transporter AcrB pore domain"/>
    <property type="match status" value="2"/>
</dbReference>
<dbReference type="SUPFAM" id="SSF82866">
    <property type="entry name" value="Multidrug efflux transporter AcrB transmembrane domain"/>
    <property type="match status" value="2"/>
</dbReference>
<feature type="transmembrane region" description="Helical" evidence="2">
    <location>
        <begin position="986"/>
        <end position="1005"/>
    </location>
</feature>